<comment type="caution">
    <text evidence="10">The sequence shown here is derived from an EMBL/GenBank/DDBJ whole genome shotgun (WGS) entry which is preliminary data.</text>
</comment>
<protein>
    <recommendedName>
        <fullName evidence="2">RBR-type E3 ubiquitin transferase</fullName>
        <ecNumber evidence="2">2.3.2.31</ecNumber>
    </recommendedName>
</protein>
<evidence type="ECO:0000256" key="1">
    <source>
        <dbReference type="ARBA" id="ARBA00001798"/>
    </source>
</evidence>
<keyword evidence="5" id="KW-0677">Repeat</keyword>
<dbReference type="InterPro" id="IPR044066">
    <property type="entry name" value="TRIAD_supradom"/>
</dbReference>
<evidence type="ECO:0000256" key="3">
    <source>
        <dbReference type="ARBA" id="ARBA00022679"/>
    </source>
</evidence>
<organism evidence="10 11">
    <name type="scientific">Clathrus columnatus</name>
    <dbReference type="NCBI Taxonomy" id="1419009"/>
    <lineage>
        <taxon>Eukaryota</taxon>
        <taxon>Fungi</taxon>
        <taxon>Dikarya</taxon>
        <taxon>Basidiomycota</taxon>
        <taxon>Agaricomycotina</taxon>
        <taxon>Agaricomycetes</taxon>
        <taxon>Phallomycetidae</taxon>
        <taxon>Phallales</taxon>
        <taxon>Clathraceae</taxon>
        <taxon>Clathrus</taxon>
    </lineage>
</organism>
<gene>
    <name evidence="10" type="ORF">Clacol_005247</name>
</gene>
<evidence type="ECO:0000313" key="11">
    <source>
        <dbReference type="Proteomes" id="UP001050691"/>
    </source>
</evidence>
<keyword evidence="4" id="KW-0479">Metal-binding</keyword>
<keyword evidence="8" id="KW-0862">Zinc</keyword>
<evidence type="ECO:0000313" key="10">
    <source>
        <dbReference type="EMBL" id="GJJ11018.1"/>
    </source>
</evidence>
<evidence type="ECO:0000256" key="6">
    <source>
        <dbReference type="ARBA" id="ARBA00022771"/>
    </source>
</evidence>
<evidence type="ECO:0000256" key="5">
    <source>
        <dbReference type="ARBA" id="ARBA00022737"/>
    </source>
</evidence>
<dbReference type="CDD" id="cd22584">
    <property type="entry name" value="Rcat_RBR_unk"/>
    <property type="match status" value="1"/>
</dbReference>
<keyword evidence="7" id="KW-0833">Ubl conjugation pathway</keyword>
<feature type="domain" description="RING-type" evidence="9">
    <location>
        <begin position="1"/>
        <end position="220"/>
    </location>
</feature>
<dbReference type="SUPFAM" id="SSF57850">
    <property type="entry name" value="RING/U-box"/>
    <property type="match status" value="1"/>
</dbReference>
<dbReference type="Pfam" id="PF01485">
    <property type="entry name" value="IBR"/>
    <property type="match status" value="1"/>
</dbReference>
<dbReference type="AlphaFoldDB" id="A0AAV5AD09"/>
<dbReference type="EC" id="2.3.2.31" evidence="2"/>
<evidence type="ECO:0000256" key="4">
    <source>
        <dbReference type="ARBA" id="ARBA00022723"/>
    </source>
</evidence>
<dbReference type="GO" id="GO:0008270">
    <property type="term" value="F:zinc ion binding"/>
    <property type="evidence" value="ECO:0007669"/>
    <property type="project" value="UniProtKB-KW"/>
</dbReference>
<dbReference type="GO" id="GO:0061630">
    <property type="term" value="F:ubiquitin protein ligase activity"/>
    <property type="evidence" value="ECO:0007669"/>
    <property type="project" value="UniProtKB-EC"/>
</dbReference>
<keyword evidence="3" id="KW-0808">Transferase</keyword>
<evidence type="ECO:0000256" key="2">
    <source>
        <dbReference type="ARBA" id="ARBA00012251"/>
    </source>
</evidence>
<keyword evidence="11" id="KW-1185">Reference proteome</keyword>
<evidence type="ECO:0000259" key="9">
    <source>
        <dbReference type="PROSITE" id="PS51873"/>
    </source>
</evidence>
<evidence type="ECO:0000256" key="8">
    <source>
        <dbReference type="ARBA" id="ARBA00022833"/>
    </source>
</evidence>
<dbReference type="EMBL" id="BPWL01000006">
    <property type="protein sequence ID" value="GJJ11018.1"/>
    <property type="molecule type" value="Genomic_DNA"/>
</dbReference>
<reference evidence="10" key="1">
    <citation type="submission" date="2021-10" db="EMBL/GenBank/DDBJ databases">
        <title>De novo Genome Assembly of Clathrus columnatus (Basidiomycota, Fungi) Using Illumina and Nanopore Sequence Data.</title>
        <authorList>
            <person name="Ogiso-Tanaka E."/>
            <person name="Itagaki H."/>
            <person name="Hosoya T."/>
            <person name="Hosaka K."/>
        </authorList>
    </citation>
    <scope>NUCLEOTIDE SEQUENCE</scope>
    <source>
        <strain evidence="10">MO-923</strain>
    </source>
</reference>
<dbReference type="PROSITE" id="PS51873">
    <property type="entry name" value="TRIAD"/>
    <property type="match status" value="1"/>
</dbReference>
<dbReference type="Proteomes" id="UP001050691">
    <property type="component" value="Unassembled WGS sequence"/>
</dbReference>
<dbReference type="GO" id="GO:0016567">
    <property type="term" value="P:protein ubiquitination"/>
    <property type="evidence" value="ECO:0007669"/>
    <property type="project" value="InterPro"/>
</dbReference>
<dbReference type="CDD" id="cd20335">
    <property type="entry name" value="BRcat_RBR"/>
    <property type="match status" value="1"/>
</dbReference>
<comment type="catalytic activity">
    <reaction evidence="1">
        <text>[E2 ubiquitin-conjugating enzyme]-S-ubiquitinyl-L-cysteine + [acceptor protein]-L-lysine = [E2 ubiquitin-conjugating enzyme]-L-cysteine + [acceptor protein]-N(6)-ubiquitinyl-L-lysine.</text>
        <dbReference type="EC" id="2.3.2.31"/>
    </reaction>
</comment>
<proteinExistence type="predicted"/>
<dbReference type="PANTHER" id="PTHR11685">
    <property type="entry name" value="RBR FAMILY RING FINGER AND IBR DOMAIN-CONTAINING"/>
    <property type="match status" value="1"/>
</dbReference>
<accession>A0AAV5AD09</accession>
<name>A0AAV5AD09_9AGAM</name>
<dbReference type="InterPro" id="IPR002867">
    <property type="entry name" value="IBR_dom"/>
</dbReference>
<dbReference type="Gene3D" id="1.20.120.1750">
    <property type="match status" value="1"/>
</dbReference>
<dbReference type="InterPro" id="IPR031127">
    <property type="entry name" value="E3_UB_ligase_RBR"/>
</dbReference>
<keyword evidence="6" id="KW-0863">Zinc-finger</keyword>
<sequence length="406" mass="47417">METLIHHVDIFHDNLIFENVTDLSQEDLDLITALWLQDLDDVASRRKNKARVDMPPDDNTFAFNIFARDLENIQNTIRDQQFAESIDAALDADREILDELMREEHFARRDRELAIQIDRRENPTRSADGERRTIQCSECRTRVCTSCKGNAHPSYTPCKEDQETADTMEFCRDQGWQRCPGCQRMIELAHGCYHMTCLCRTEFCYLCRVPWKNCACAQWDENRLLVAAQERVRDEIREAVVHPVQPEAIHGSGLQMPDWVVNEEVVGHRVNAMVEHLRDNHECNHPGWTTEWGPSQCETCFHRLDRFILLRSMRDDNRERWMFEVKIPVYGFVSSGLVLSICTSLDYGSKKQHEKHLDKRRIERRTFRRQDVLIMLSECYTTKPHALLLLKFGVVGNTRKALALPA</sequence>
<evidence type="ECO:0000256" key="7">
    <source>
        <dbReference type="ARBA" id="ARBA00022786"/>
    </source>
</evidence>